<keyword evidence="4" id="KW-0378">Hydrolase</keyword>
<reference evidence="10" key="1">
    <citation type="submission" date="2021-01" db="EMBL/GenBank/DDBJ databases">
        <title>A chromosome-scale assembly of European eel, Anguilla anguilla.</title>
        <authorList>
            <person name="Henkel C."/>
            <person name="Jong-Raadsen S.A."/>
            <person name="Dufour S."/>
            <person name="Weltzien F.-A."/>
            <person name="Palstra A.P."/>
            <person name="Pelster B."/>
            <person name="Spaink H.P."/>
            <person name="Van Den Thillart G.E."/>
            <person name="Jansen H."/>
            <person name="Zahm M."/>
            <person name="Klopp C."/>
            <person name="Cedric C."/>
            <person name="Louis A."/>
            <person name="Berthelot C."/>
            <person name="Parey E."/>
            <person name="Roest Crollius H."/>
            <person name="Montfort J."/>
            <person name="Robinson-Rechavi M."/>
            <person name="Bucao C."/>
            <person name="Bouchez O."/>
            <person name="Gislard M."/>
            <person name="Lluch J."/>
            <person name="Milhes M."/>
            <person name="Lampietro C."/>
            <person name="Lopez Roques C."/>
            <person name="Donnadieu C."/>
            <person name="Braasch I."/>
            <person name="Desvignes T."/>
            <person name="Postlethwait J."/>
            <person name="Bobe J."/>
            <person name="Guiguen Y."/>
            <person name="Dirks R."/>
        </authorList>
    </citation>
    <scope>NUCLEOTIDE SEQUENCE</scope>
    <source>
        <strain evidence="10">Tag_6206</strain>
        <tissue evidence="10">Liver</tissue>
    </source>
</reference>
<dbReference type="SUPFAM" id="SSF51695">
    <property type="entry name" value="PLC-like phosphodiesterases"/>
    <property type="match status" value="1"/>
</dbReference>
<dbReference type="GO" id="GO:0008889">
    <property type="term" value="F:glycerophosphodiester phosphodiesterase activity"/>
    <property type="evidence" value="ECO:0007669"/>
    <property type="project" value="TreeGrafter"/>
</dbReference>
<feature type="transmembrane region" description="Helical" evidence="8">
    <location>
        <begin position="483"/>
        <end position="502"/>
    </location>
</feature>
<keyword evidence="7" id="KW-0325">Glycoprotein</keyword>
<dbReference type="InterPro" id="IPR017946">
    <property type="entry name" value="PLC-like_Pdiesterase_TIM-brl"/>
</dbReference>
<feature type="transmembrane region" description="Helical" evidence="8">
    <location>
        <begin position="76"/>
        <end position="104"/>
    </location>
</feature>
<evidence type="ECO:0000256" key="3">
    <source>
        <dbReference type="ARBA" id="ARBA00022692"/>
    </source>
</evidence>
<gene>
    <name evidence="10" type="ORF">ANANG_G00056660</name>
</gene>
<dbReference type="GO" id="GO:0006629">
    <property type="term" value="P:lipid metabolic process"/>
    <property type="evidence" value="ECO:0007669"/>
    <property type="project" value="InterPro"/>
</dbReference>
<dbReference type="AlphaFoldDB" id="A0A9D3S244"/>
<dbReference type="PANTHER" id="PTHR23344:SF1">
    <property type="entry name" value="GLYCEROPHOSPHOINOSITOL INOSITOLPHOSPHODIESTERASE GDPD2"/>
    <property type="match status" value="1"/>
</dbReference>
<evidence type="ECO:0000256" key="1">
    <source>
        <dbReference type="ARBA" id="ARBA00004141"/>
    </source>
</evidence>
<evidence type="ECO:0000256" key="6">
    <source>
        <dbReference type="ARBA" id="ARBA00023136"/>
    </source>
</evidence>
<feature type="transmembrane region" description="Helical" evidence="8">
    <location>
        <begin position="31"/>
        <end position="56"/>
    </location>
</feature>
<feature type="transmembrane region" description="Helical" evidence="8">
    <location>
        <begin position="116"/>
        <end position="137"/>
    </location>
</feature>
<dbReference type="Pfam" id="PF03009">
    <property type="entry name" value="GDPD"/>
    <property type="match status" value="1"/>
</dbReference>
<evidence type="ECO:0000313" key="10">
    <source>
        <dbReference type="EMBL" id="KAG5851895.1"/>
    </source>
</evidence>
<comment type="caution">
    <text evidence="10">The sequence shown here is derived from an EMBL/GenBank/DDBJ whole genome shotgun (WGS) entry which is preliminary data.</text>
</comment>
<feature type="domain" description="GP-PDE" evidence="9">
    <location>
        <begin position="216"/>
        <end position="470"/>
    </location>
</feature>
<accession>A0A9D3S244</accession>
<dbReference type="InterPro" id="IPR030395">
    <property type="entry name" value="GP_PDE_dom"/>
</dbReference>
<organism evidence="10 11">
    <name type="scientific">Anguilla anguilla</name>
    <name type="common">European freshwater eel</name>
    <name type="synonym">Muraena anguilla</name>
    <dbReference type="NCBI Taxonomy" id="7936"/>
    <lineage>
        <taxon>Eukaryota</taxon>
        <taxon>Metazoa</taxon>
        <taxon>Chordata</taxon>
        <taxon>Craniata</taxon>
        <taxon>Vertebrata</taxon>
        <taxon>Euteleostomi</taxon>
        <taxon>Actinopterygii</taxon>
        <taxon>Neopterygii</taxon>
        <taxon>Teleostei</taxon>
        <taxon>Anguilliformes</taxon>
        <taxon>Anguillidae</taxon>
        <taxon>Anguilla</taxon>
    </lineage>
</organism>
<dbReference type="Gene3D" id="3.20.20.190">
    <property type="entry name" value="Phosphatidylinositol (PI) phosphodiesterase"/>
    <property type="match status" value="1"/>
</dbReference>
<dbReference type="Proteomes" id="UP001044222">
    <property type="component" value="Unassembled WGS sequence"/>
</dbReference>
<evidence type="ECO:0000256" key="2">
    <source>
        <dbReference type="ARBA" id="ARBA00007277"/>
    </source>
</evidence>
<evidence type="ECO:0000256" key="8">
    <source>
        <dbReference type="SAM" id="Phobius"/>
    </source>
</evidence>
<keyword evidence="5 8" id="KW-1133">Transmembrane helix</keyword>
<dbReference type="PANTHER" id="PTHR23344">
    <property type="entry name" value="GLYCEROPHOSPHORYL DIESTER PHOSPHODIESTERASE"/>
    <property type="match status" value="1"/>
</dbReference>
<evidence type="ECO:0000256" key="4">
    <source>
        <dbReference type="ARBA" id="ARBA00022801"/>
    </source>
</evidence>
<name>A0A9D3S244_ANGAN</name>
<keyword evidence="11" id="KW-1185">Reference proteome</keyword>
<keyword evidence="3 8" id="KW-0812">Transmembrane</keyword>
<evidence type="ECO:0000256" key="5">
    <source>
        <dbReference type="ARBA" id="ARBA00022989"/>
    </source>
</evidence>
<evidence type="ECO:0000313" key="11">
    <source>
        <dbReference type="Proteomes" id="UP001044222"/>
    </source>
</evidence>
<proteinExistence type="inferred from homology"/>
<dbReference type="GO" id="GO:0005886">
    <property type="term" value="C:plasma membrane"/>
    <property type="evidence" value="ECO:0007669"/>
    <property type="project" value="TreeGrafter"/>
</dbReference>
<keyword evidence="6 8" id="KW-0472">Membrane</keyword>
<protein>
    <recommendedName>
        <fullName evidence="9">GP-PDE domain-containing protein</fullName>
    </recommendedName>
</protein>
<dbReference type="EMBL" id="JAFIRN010000003">
    <property type="protein sequence ID" value="KAG5851895.1"/>
    <property type="molecule type" value="Genomic_DNA"/>
</dbReference>
<evidence type="ECO:0000256" key="7">
    <source>
        <dbReference type="ARBA" id="ARBA00023180"/>
    </source>
</evidence>
<comment type="subcellular location">
    <subcellularLocation>
        <location evidence="1">Membrane</location>
        <topology evidence="1">Multi-pass membrane protein</topology>
    </subcellularLocation>
</comment>
<dbReference type="PROSITE" id="PS51704">
    <property type="entry name" value="GP_PDE"/>
    <property type="match status" value="1"/>
</dbReference>
<feature type="transmembrane region" description="Helical" evidence="8">
    <location>
        <begin position="182"/>
        <end position="203"/>
    </location>
</feature>
<comment type="similarity">
    <text evidence="2">Belongs to the glycerophosphoryl diester phosphodiesterase family.</text>
</comment>
<sequence length="526" mass="59736">MPAKDGVCRTCCRGLYSCNWSPQRSEKRRCVCCWFSIVSLVSLLALFWMYVCAAAFNDRDDVNWKAFTKWKPWVNWFMVVVIISAVLASYCCLLLLFALFQVALREPLDLHWLHKVLLFLALFIIAAGIAGICMAWRSEWATVRLSLQATAPFLQLGGVGALTLLSWLVFQRVFRTQSAVSRMVTLLVFVVVSIVIFLCPLFITSPCLVEKCPPKPRLIGHRGAPMLAPENTMMSFRRSLKCEPLAFETDVQLSMDGVPFLLHDYKGQFLQRTTNVNEVYKDKDYNSSSQLTWKQLQALNAGNWFIKSDPFGTASSLSEREVAEAQNQSIPALAELLELAKQNSVSLVFDMKSDRNDINDTRRTVEAILRSNISPDLVLWLPGEHRDEVKKMAPGFRHVYASIPTMLNESGDQLNVNYNALNSGKIQELRSRNVSVNLWVVNEPWLFSLLWCSGASSVTTNACHRFSAMTEPVWRMSPSTYKIIWICVDVGSLVMMMVICLLQRNRELGRKTTGWNQMELHPFLSN</sequence>
<feature type="transmembrane region" description="Helical" evidence="8">
    <location>
        <begin position="149"/>
        <end position="170"/>
    </location>
</feature>
<evidence type="ECO:0000259" key="9">
    <source>
        <dbReference type="PROSITE" id="PS51704"/>
    </source>
</evidence>